<dbReference type="Pfam" id="PF25597">
    <property type="entry name" value="SH3_retrovirus"/>
    <property type="match status" value="1"/>
</dbReference>
<name>A0A1U7YBA0_NICSY</name>
<dbReference type="AlphaFoldDB" id="A0A1U7YBA0"/>
<feature type="domain" description="Retroviral polymerase SH3-like" evidence="1">
    <location>
        <begin position="31"/>
        <end position="89"/>
    </location>
</feature>
<evidence type="ECO:0000259" key="1">
    <source>
        <dbReference type="Pfam" id="PF25597"/>
    </source>
</evidence>
<reference evidence="2" key="1">
    <citation type="journal article" date="2013" name="Genome Biol.">
        <title>Reference genomes and transcriptomes of Nicotiana sylvestris and Nicotiana tomentosiformis.</title>
        <authorList>
            <person name="Sierro N."/>
            <person name="Battey J.N."/>
            <person name="Ouadi S."/>
            <person name="Bovet L."/>
            <person name="Goepfert S."/>
            <person name="Bakaher N."/>
            <person name="Peitsch M.C."/>
            <person name="Ivanov N.V."/>
        </authorList>
    </citation>
    <scope>NUCLEOTIDE SEQUENCE [LARGE SCALE GENOMIC DNA]</scope>
</reference>
<organism evidence="2 3">
    <name type="scientific">Nicotiana sylvestris</name>
    <name type="common">Wood tobacco</name>
    <name type="synonym">South American tobacco</name>
    <dbReference type="NCBI Taxonomy" id="4096"/>
    <lineage>
        <taxon>Eukaryota</taxon>
        <taxon>Viridiplantae</taxon>
        <taxon>Streptophyta</taxon>
        <taxon>Embryophyta</taxon>
        <taxon>Tracheophyta</taxon>
        <taxon>Spermatophyta</taxon>
        <taxon>Magnoliopsida</taxon>
        <taxon>eudicotyledons</taxon>
        <taxon>Gunneridae</taxon>
        <taxon>Pentapetalae</taxon>
        <taxon>asterids</taxon>
        <taxon>lamiids</taxon>
        <taxon>Solanales</taxon>
        <taxon>Solanaceae</taxon>
        <taxon>Nicotianoideae</taxon>
        <taxon>Nicotianeae</taxon>
        <taxon>Nicotiana</taxon>
    </lineage>
</organism>
<dbReference type="Proteomes" id="UP000189701">
    <property type="component" value="Unplaced"/>
</dbReference>
<protein>
    <submittedName>
        <fullName evidence="3">Leucine-rich repeat extensin-like protein 2</fullName>
    </submittedName>
</protein>
<accession>A0A1U7YBA0</accession>
<sequence>MPSSAIQNQIPFSVLFPHLSFFSLPPHVFGSTCFVHNFTPGKDKLAPRALKCVFLGYSRKQKGYRCYSPDLQRYLMSADVTFFETQSYFTGPAPPPTAPVAAPPPTAPVAAPPPIASVPPPIAPPLLTYHRRPRPTSS</sequence>
<dbReference type="InterPro" id="IPR057670">
    <property type="entry name" value="SH3_retrovirus"/>
</dbReference>
<evidence type="ECO:0000313" key="2">
    <source>
        <dbReference type="Proteomes" id="UP000189701"/>
    </source>
</evidence>
<gene>
    <name evidence="3" type="primary">LOC104246305</name>
</gene>
<evidence type="ECO:0000313" key="3">
    <source>
        <dbReference type="RefSeq" id="XP_009800403.1"/>
    </source>
</evidence>
<proteinExistence type="predicted"/>
<keyword evidence="2" id="KW-1185">Reference proteome</keyword>
<reference evidence="3" key="2">
    <citation type="submission" date="2025-08" db="UniProtKB">
        <authorList>
            <consortium name="RefSeq"/>
        </authorList>
    </citation>
    <scope>IDENTIFICATION</scope>
    <source>
        <tissue evidence="3">Leaf</tissue>
    </source>
</reference>
<dbReference type="eggNOG" id="KOG0017">
    <property type="taxonomic scope" value="Eukaryota"/>
</dbReference>
<dbReference type="RefSeq" id="XP_009800403.1">
    <property type="nucleotide sequence ID" value="XM_009802101.1"/>
</dbReference>